<evidence type="ECO:0000256" key="3">
    <source>
        <dbReference type="ARBA" id="ARBA00022840"/>
    </source>
</evidence>
<dbReference type="PANTHER" id="PTHR42781:SF4">
    <property type="entry name" value="SPERMIDINE_PUTRESCINE IMPORT ATP-BINDING PROTEIN POTA"/>
    <property type="match status" value="1"/>
</dbReference>
<protein>
    <submittedName>
        <fullName evidence="5">Molybdate ABC transporter ATP-binding protein</fullName>
    </submittedName>
</protein>
<accession>A0A0A5G1I0</accession>
<dbReference type="Proteomes" id="UP000030403">
    <property type="component" value="Unassembled WGS sequence"/>
</dbReference>
<proteinExistence type="predicted"/>
<dbReference type="eggNOG" id="COG3842">
    <property type="taxonomic scope" value="Bacteria"/>
</dbReference>
<name>A0A0A5G1I0_9BACI</name>
<dbReference type="STRING" id="1385511.GCA_000425225_02232"/>
<dbReference type="InterPro" id="IPR017871">
    <property type="entry name" value="ABC_transporter-like_CS"/>
</dbReference>
<organism evidence="5 6">
    <name type="scientific">Pontibacillus marinus BH030004 = DSM 16465</name>
    <dbReference type="NCBI Taxonomy" id="1385511"/>
    <lineage>
        <taxon>Bacteria</taxon>
        <taxon>Bacillati</taxon>
        <taxon>Bacillota</taxon>
        <taxon>Bacilli</taxon>
        <taxon>Bacillales</taxon>
        <taxon>Bacillaceae</taxon>
        <taxon>Pontibacillus</taxon>
    </lineage>
</organism>
<keyword evidence="6" id="KW-1185">Reference proteome</keyword>
<evidence type="ECO:0000259" key="4">
    <source>
        <dbReference type="PROSITE" id="PS50893"/>
    </source>
</evidence>
<evidence type="ECO:0000256" key="2">
    <source>
        <dbReference type="ARBA" id="ARBA00022741"/>
    </source>
</evidence>
<gene>
    <name evidence="5" type="ORF">N783_15565</name>
</gene>
<comment type="caution">
    <text evidence="5">The sequence shown here is derived from an EMBL/GenBank/DDBJ whole genome shotgun (WGS) entry which is preliminary data.</text>
</comment>
<sequence>MLKVDIQSELHYYTLDISFELNEEIGVLFGRSGAGKSTILHAIAGLHTPDNGHITIHDRAVYSSKGINLPPQNRNVGYVFQDYALFPHMTVANNIYYGIARKARPEAKEHIDGLVHALGISHLQSKYPHQISGGEKQRVALIRALAMKPDVLLLDEPFSALDEDTRAEGHQELLRLKNEWKIPMLLVTHNREEGEKLADRLFNIDNGKLQA</sequence>
<dbReference type="PROSITE" id="PS00211">
    <property type="entry name" value="ABC_TRANSPORTER_1"/>
    <property type="match status" value="1"/>
</dbReference>
<dbReference type="SUPFAM" id="SSF52540">
    <property type="entry name" value="P-loop containing nucleoside triphosphate hydrolases"/>
    <property type="match status" value="1"/>
</dbReference>
<reference evidence="5 6" key="1">
    <citation type="submission" date="2013-08" db="EMBL/GenBank/DDBJ databases">
        <authorList>
            <person name="Huang J."/>
            <person name="Wang G."/>
        </authorList>
    </citation>
    <scope>NUCLEOTIDE SEQUENCE [LARGE SCALE GENOMIC DNA]</scope>
    <source>
        <strain evidence="5 6">BH030004</strain>
    </source>
</reference>
<dbReference type="InterPro" id="IPR003439">
    <property type="entry name" value="ABC_transporter-like_ATP-bd"/>
</dbReference>
<evidence type="ECO:0000256" key="1">
    <source>
        <dbReference type="ARBA" id="ARBA00022448"/>
    </source>
</evidence>
<dbReference type="GO" id="GO:0016887">
    <property type="term" value="F:ATP hydrolysis activity"/>
    <property type="evidence" value="ECO:0007669"/>
    <property type="project" value="InterPro"/>
</dbReference>
<dbReference type="AlphaFoldDB" id="A0A0A5G1I0"/>
<dbReference type="Gene3D" id="3.40.50.300">
    <property type="entry name" value="P-loop containing nucleotide triphosphate hydrolases"/>
    <property type="match status" value="1"/>
</dbReference>
<dbReference type="RefSeq" id="WP_027448701.1">
    <property type="nucleotide sequence ID" value="NZ_AVPF01000046.1"/>
</dbReference>
<dbReference type="SMART" id="SM00382">
    <property type="entry name" value="AAA"/>
    <property type="match status" value="1"/>
</dbReference>
<dbReference type="GO" id="GO:0005524">
    <property type="term" value="F:ATP binding"/>
    <property type="evidence" value="ECO:0007669"/>
    <property type="project" value="UniProtKB-KW"/>
</dbReference>
<dbReference type="InterPro" id="IPR027417">
    <property type="entry name" value="P-loop_NTPase"/>
</dbReference>
<dbReference type="PROSITE" id="PS50893">
    <property type="entry name" value="ABC_TRANSPORTER_2"/>
    <property type="match status" value="1"/>
</dbReference>
<evidence type="ECO:0000313" key="6">
    <source>
        <dbReference type="Proteomes" id="UP000030403"/>
    </source>
</evidence>
<keyword evidence="3 5" id="KW-0067">ATP-binding</keyword>
<dbReference type="PANTHER" id="PTHR42781">
    <property type="entry name" value="SPERMIDINE/PUTRESCINE IMPORT ATP-BINDING PROTEIN POTA"/>
    <property type="match status" value="1"/>
</dbReference>
<dbReference type="EMBL" id="AVPF01000046">
    <property type="protein sequence ID" value="KGX84925.1"/>
    <property type="molecule type" value="Genomic_DNA"/>
</dbReference>
<evidence type="ECO:0000313" key="5">
    <source>
        <dbReference type="EMBL" id="KGX84925.1"/>
    </source>
</evidence>
<keyword evidence="1" id="KW-0813">Transport</keyword>
<feature type="domain" description="ABC transporter" evidence="4">
    <location>
        <begin position="1"/>
        <end position="211"/>
    </location>
</feature>
<dbReference type="Pfam" id="PF00005">
    <property type="entry name" value="ABC_tran"/>
    <property type="match status" value="1"/>
</dbReference>
<keyword evidence="2" id="KW-0547">Nucleotide-binding</keyword>
<dbReference type="OrthoDB" id="9802264at2"/>
<dbReference type="InterPro" id="IPR003593">
    <property type="entry name" value="AAA+_ATPase"/>
</dbReference>
<dbReference type="InterPro" id="IPR050093">
    <property type="entry name" value="ABC_SmlMolc_Importer"/>
</dbReference>